<evidence type="ECO:0000313" key="3">
    <source>
        <dbReference type="WBParaSite" id="Minc3s00004g00286"/>
    </source>
</evidence>
<name>A0A914KGB9_MELIC</name>
<dbReference type="WBParaSite" id="Minc3s00004g00286">
    <property type="protein sequence ID" value="Minc3s00004g00286"/>
    <property type="gene ID" value="Minc3s00004g00286"/>
</dbReference>
<keyword evidence="2" id="KW-1185">Reference proteome</keyword>
<evidence type="ECO:0000313" key="2">
    <source>
        <dbReference type="Proteomes" id="UP000887563"/>
    </source>
</evidence>
<accession>A0A914KGB9</accession>
<organism evidence="2 3">
    <name type="scientific">Meloidogyne incognita</name>
    <name type="common">Southern root-knot nematode worm</name>
    <name type="synonym">Oxyuris incognita</name>
    <dbReference type="NCBI Taxonomy" id="6306"/>
    <lineage>
        <taxon>Eukaryota</taxon>
        <taxon>Metazoa</taxon>
        <taxon>Ecdysozoa</taxon>
        <taxon>Nematoda</taxon>
        <taxon>Chromadorea</taxon>
        <taxon>Rhabditida</taxon>
        <taxon>Tylenchina</taxon>
        <taxon>Tylenchomorpha</taxon>
        <taxon>Tylenchoidea</taxon>
        <taxon>Meloidogynidae</taxon>
        <taxon>Meloidogyninae</taxon>
        <taxon>Meloidogyne</taxon>
        <taxon>Meloidogyne incognita group</taxon>
    </lineage>
</organism>
<dbReference type="Proteomes" id="UP000887563">
    <property type="component" value="Unplaced"/>
</dbReference>
<sequence length="85" mass="9355">MRGLFSLCLCIFLINQLLFEKAIAPATCPGGYKTNKACTGIVGGDNHKDCKDYLGPDRVNGLIVKYKYCRQIIVNGRGSLWCCPP</sequence>
<feature type="signal peptide" evidence="1">
    <location>
        <begin position="1"/>
        <end position="24"/>
    </location>
</feature>
<keyword evidence="1" id="KW-0732">Signal</keyword>
<proteinExistence type="predicted"/>
<protein>
    <submittedName>
        <fullName evidence="3">Candidate secreted effector</fullName>
    </submittedName>
</protein>
<feature type="chain" id="PRO_5037409838" evidence="1">
    <location>
        <begin position="25"/>
        <end position="85"/>
    </location>
</feature>
<evidence type="ECO:0000256" key="1">
    <source>
        <dbReference type="SAM" id="SignalP"/>
    </source>
</evidence>
<dbReference type="AlphaFoldDB" id="A0A914KGB9"/>
<reference evidence="3" key="1">
    <citation type="submission" date="2022-11" db="UniProtKB">
        <authorList>
            <consortium name="WormBaseParasite"/>
        </authorList>
    </citation>
    <scope>IDENTIFICATION</scope>
</reference>